<comment type="caution">
    <text evidence="2">The sequence shown here is derived from an EMBL/GenBank/DDBJ whole genome shotgun (WGS) entry which is preliminary data.</text>
</comment>
<accession>A0A9X7J0X9</accession>
<sequence>MCFYGRNDEATCCFLYANRLHIFVIAGYSRVEEEIAAFNAGAREEGYPEGFKLSLSFGIATWEPGSTRKWEEVLKESDILMYQEKKGKKTS</sequence>
<dbReference type="AlphaFoldDB" id="A0A9X7J0X9"/>
<keyword evidence="3" id="KW-1185">Reference proteome</keyword>
<evidence type="ECO:0000313" key="3">
    <source>
        <dbReference type="Proteomes" id="UP000239430"/>
    </source>
</evidence>
<dbReference type="Proteomes" id="UP000239430">
    <property type="component" value="Unassembled WGS sequence"/>
</dbReference>
<gene>
    <name evidence="2" type="ORF">MOST_27890</name>
</gene>
<proteinExistence type="predicted"/>
<organism evidence="2 3">
    <name type="scientific">Neomoorella stamsii</name>
    <dbReference type="NCBI Taxonomy" id="1266720"/>
    <lineage>
        <taxon>Bacteria</taxon>
        <taxon>Bacillati</taxon>
        <taxon>Bacillota</taxon>
        <taxon>Clostridia</taxon>
        <taxon>Neomoorellales</taxon>
        <taxon>Neomoorellaceae</taxon>
        <taxon>Neomoorella</taxon>
    </lineage>
</organism>
<dbReference type="EMBL" id="PVXL01000065">
    <property type="protein sequence ID" value="PRR70397.1"/>
    <property type="molecule type" value="Genomic_DNA"/>
</dbReference>
<reference evidence="2 3" key="1">
    <citation type="submission" date="2018-03" db="EMBL/GenBank/DDBJ databases">
        <title>Genome sequence of Moorella stamsii DSM 26217.</title>
        <authorList>
            <person name="Poehlein A."/>
            <person name="Daniel R."/>
        </authorList>
    </citation>
    <scope>NUCLEOTIDE SEQUENCE [LARGE SCALE GENOMIC DNA]</scope>
    <source>
        <strain evidence="3">DSM 26217</strain>
    </source>
</reference>
<name>A0A9X7J0X9_9FIRM</name>
<feature type="domain" description="GGDEF" evidence="1">
    <location>
        <begin position="46"/>
        <end position="89"/>
    </location>
</feature>
<dbReference type="Pfam" id="PF00990">
    <property type="entry name" value="GGDEF"/>
    <property type="match status" value="1"/>
</dbReference>
<evidence type="ECO:0000259" key="1">
    <source>
        <dbReference type="Pfam" id="PF00990"/>
    </source>
</evidence>
<dbReference type="InterPro" id="IPR043128">
    <property type="entry name" value="Rev_trsase/Diguanyl_cyclase"/>
</dbReference>
<protein>
    <recommendedName>
        <fullName evidence="1">GGDEF domain-containing protein</fullName>
    </recommendedName>
</protein>
<dbReference type="RefSeq" id="WP_054935664.1">
    <property type="nucleotide sequence ID" value="NZ_PVXL01000065.1"/>
</dbReference>
<dbReference type="Gene3D" id="3.30.70.270">
    <property type="match status" value="1"/>
</dbReference>
<evidence type="ECO:0000313" key="2">
    <source>
        <dbReference type="EMBL" id="PRR70397.1"/>
    </source>
</evidence>
<dbReference type="InterPro" id="IPR000160">
    <property type="entry name" value="GGDEF_dom"/>
</dbReference>